<dbReference type="InterPro" id="IPR006076">
    <property type="entry name" value="FAD-dep_OxRdtase"/>
</dbReference>
<dbReference type="GO" id="GO:0008115">
    <property type="term" value="F:sarcosine oxidase activity"/>
    <property type="evidence" value="ECO:0007669"/>
    <property type="project" value="TreeGrafter"/>
</dbReference>
<comment type="cofactor">
    <cofactor evidence="1">
        <name>FAD</name>
        <dbReference type="ChEBI" id="CHEBI:57692"/>
    </cofactor>
</comment>
<evidence type="ECO:0000313" key="7">
    <source>
        <dbReference type="EMBL" id="CAE8632680.1"/>
    </source>
</evidence>
<sequence length="178" mass="19613">MPVILQHRARSGEEKRSGLNAIPHVGGIPGVKLGIHRSGSLLRSEEFLVREDCLEVLHRLPNPDKRFEASRTDLLDLGLKAKCDEFVSVHFPGLRTDGYAHHIRCLYTQTTLADEDFIVGKFPGDVDIVVACGFGGEGFKFGPAIGEFVTELLLEEAKPTVPAAVHRFRVARALSERS</sequence>
<dbReference type="AlphaFoldDB" id="A0A813H4V8"/>
<dbReference type="Pfam" id="PF01266">
    <property type="entry name" value="DAO"/>
    <property type="match status" value="1"/>
</dbReference>
<dbReference type="InterPro" id="IPR045170">
    <property type="entry name" value="MTOX"/>
</dbReference>
<dbReference type="Gene3D" id="3.30.9.10">
    <property type="entry name" value="D-Amino Acid Oxidase, subunit A, domain 2"/>
    <property type="match status" value="1"/>
</dbReference>
<organism evidence="7 8">
    <name type="scientific">Polarella glacialis</name>
    <name type="common">Dinoflagellate</name>
    <dbReference type="NCBI Taxonomy" id="89957"/>
    <lineage>
        <taxon>Eukaryota</taxon>
        <taxon>Sar</taxon>
        <taxon>Alveolata</taxon>
        <taxon>Dinophyceae</taxon>
        <taxon>Suessiales</taxon>
        <taxon>Suessiaceae</taxon>
        <taxon>Polarella</taxon>
    </lineage>
</organism>
<reference evidence="7" key="1">
    <citation type="submission" date="2021-02" db="EMBL/GenBank/DDBJ databases">
        <authorList>
            <person name="Dougan E. K."/>
            <person name="Rhodes N."/>
            <person name="Thang M."/>
            <person name="Chan C."/>
        </authorList>
    </citation>
    <scope>NUCLEOTIDE SEQUENCE</scope>
</reference>
<dbReference type="PANTHER" id="PTHR10961:SF7">
    <property type="entry name" value="FAD DEPENDENT OXIDOREDUCTASE DOMAIN-CONTAINING PROTEIN"/>
    <property type="match status" value="1"/>
</dbReference>
<dbReference type="PANTHER" id="PTHR10961">
    <property type="entry name" value="PEROXISOMAL SARCOSINE OXIDASE"/>
    <property type="match status" value="1"/>
</dbReference>
<dbReference type="EMBL" id="CAJNNV010030499">
    <property type="protein sequence ID" value="CAE8632680.1"/>
    <property type="molecule type" value="Genomic_DNA"/>
</dbReference>
<dbReference type="InterPro" id="IPR036188">
    <property type="entry name" value="FAD/NAD-bd_sf"/>
</dbReference>
<accession>A0A813H4V8</accession>
<proteinExistence type="inferred from homology"/>
<evidence type="ECO:0000256" key="3">
    <source>
        <dbReference type="ARBA" id="ARBA00022630"/>
    </source>
</evidence>
<gene>
    <name evidence="7" type="ORF">PGLA1383_LOCUS48612</name>
</gene>
<evidence type="ECO:0000256" key="5">
    <source>
        <dbReference type="ARBA" id="ARBA00023002"/>
    </source>
</evidence>
<comment type="caution">
    <text evidence="7">The sequence shown here is derived from an EMBL/GenBank/DDBJ whole genome shotgun (WGS) entry which is preliminary data.</text>
</comment>
<keyword evidence="8" id="KW-1185">Reference proteome</keyword>
<protein>
    <recommendedName>
        <fullName evidence="6">FAD dependent oxidoreductase domain-containing protein</fullName>
    </recommendedName>
</protein>
<evidence type="ECO:0000256" key="2">
    <source>
        <dbReference type="ARBA" id="ARBA00010989"/>
    </source>
</evidence>
<feature type="domain" description="FAD dependent oxidoreductase" evidence="6">
    <location>
        <begin position="87"/>
        <end position="152"/>
    </location>
</feature>
<dbReference type="OrthoDB" id="424974at2759"/>
<comment type="similarity">
    <text evidence="2">Belongs to the MSOX/MTOX family.</text>
</comment>
<keyword evidence="4" id="KW-0274">FAD</keyword>
<keyword evidence="5" id="KW-0560">Oxidoreductase</keyword>
<evidence type="ECO:0000259" key="6">
    <source>
        <dbReference type="Pfam" id="PF01266"/>
    </source>
</evidence>
<evidence type="ECO:0000313" key="8">
    <source>
        <dbReference type="Proteomes" id="UP000654075"/>
    </source>
</evidence>
<dbReference type="GO" id="GO:0050660">
    <property type="term" value="F:flavin adenine dinucleotide binding"/>
    <property type="evidence" value="ECO:0007669"/>
    <property type="project" value="InterPro"/>
</dbReference>
<dbReference type="Proteomes" id="UP000654075">
    <property type="component" value="Unassembled WGS sequence"/>
</dbReference>
<evidence type="ECO:0000256" key="1">
    <source>
        <dbReference type="ARBA" id="ARBA00001974"/>
    </source>
</evidence>
<evidence type="ECO:0000256" key="4">
    <source>
        <dbReference type="ARBA" id="ARBA00022827"/>
    </source>
</evidence>
<dbReference type="Gene3D" id="3.50.50.60">
    <property type="entry name" value="FAD/NAD(P)-binding domain"/>
    <property type="match status" value="1"/>
</dbReference>
<name>A0A813H4V8_POLGL</name>
<keyword evidence="3" id="KW-0285">Flavoprotein</keyword>